<evidence type="ECO:0000259" key="2">
    <source>
        <dbReference type="Pfam" id="PF19189"/>
    </source>
</evidence>
<dbReference type="InterPro" id="IPR043837">
    <property type="entry name" value="Mtf2-like_C"/>
</dbReference>
<accession>A0A9N8ZI50</accession>
<name>A0A9N8ZI50_9GLOM</name>
<dbReference type="Pfam" id="PF19189">
    <property type="entry name" value="Mtf2"/>
    <property type="match status" value="1"/>
</dbReference>
<gene>
    <name evidence="3" type="ORF">AGERDE_LOCUS4020</name>
</gene>
<feature type="compositionally biased region" description="Basic and acidic residues" evidence="1">
    <location>
        <begin position="94"/>
        <end position="103"/>
    </location>
</feature>
<protein>
    <submittedName>
        <fullName evidence="3">5612_t:CDS:1</fullName>
    </submittedName>
</protein>
<feature type="compositionally biased region" description="Low complexity" evidence="1">
    <location>
        <begin position="76"/>
        <end position="88"/>
    </location>
</feature>
<dbReference type="AlphaFoldDB" id="A0A9N8ZI50"/>
<feature type="region of interest" description="Disordered" evidence="1">
    <location>
        <begin position="174"/>
        <end position="193"/>
    </location>
</feature>
<evidence type="ECO:0000313" key="4">
    <source>
        <dbReference type="Proteomes" id="UP000789831"/>
    </source>
</evidence>
<dbReference type="GO" id="GO:0005739">
    <property type="term" value="C:mitochondrion"/>
    <property type="evidence" value="ECO:0007669"/>
    <property type="project" value="InterPro"/>
</dbReference>
<proteinExistence type="predicted"/>
<keyword evidence="4" id="KW-1185">Reference proteome</keyword>
<comment type="caution">
    <text evidence="3">The sequence shown here is derived from an EMBL/GenBank/DDBJ whole genome shotgun (WGS) entry which is preliminary data.</text>
</comment>
<dbReference type="PANTHER" id="PTHR39468">
    <property type="entry name" value="CHROMOSOME 7, WHOLE GENOME SHOTGUN SEQUENCE"/>
    <property type="match status" value="1"/>
</dbReference>
<feature type="compositionally biased region" description="Basic and acidic residues" evidence="1">
    <location>
        <begin position="124"/>
        <end position="144"/>
    </location>
</feature>
<feature type="region of interest" description="Disordered" evidence="1">
    <location>
        <begin position="67"/>
        <end position="148"/>
    </location>
</feature>
<dbReference type="PANTHER" id="PTHR39468:SF1">
    <property type="entry name" value="MTF2-LIKE C-TERMINAL DOMAIN-CONTAINING PROTEIN"/>
    <property type="match status" value="1"/>
</dbReference>
<evidence type="ECO:0000256" key="1">
    <source>
        <dbReference type="SAM" id="MobiDB-lite"/>
    </source>
</evidence>
<feature type="domain" description="Mtf2-like C-terminal" evidence="2">
    <location>
        <begin position="207"/>
        <end position="352"/>
    </location>
</feature>
<reference evidence="3" key="1">
    <citation type="submission" date="2021-06" db="EMBL/GenBank/DDBJ databases">
        <authorList>
            <person name="Kallberg Y."/>
            <person name="Tangrot J."/>
            <person name="Rosling A."/>
        </authorList>
    </citation>
    <scope>NUCLEOTIDE SEQUENCE</scope>
    <source>
        <strain evidence="3">MT106</strain>
    </source>
</reference>
<dbReference type="Proteomes" id="UP000789831">
    <property type="component" value="Unassembled WGS sequence"/>
</dbReference>
<dbReference type="InterPro" id="IPR040009">
    <property type="entry name" value="Mtf2/C5D6.12-like"/>
</dbReference>
<dbReference type="OrthoDB" id="2444174at2759"/>
<sequence length="363" mass="41879">MTFLRGVRQLSLPSHQLKTYVLCPKKHLQFRNYSNNNSLEQDTNTKTASSSDSWRFLFEDVLTKKDIEEEPHRIQRTTPQAAPPASSKPAKRQLSPEEKETFRKIFATLFEKPKAPTEPSKNVVKPDIEFDEPKKDMAPTKPDDGMSTIEQISFNSFKSERKDSGWLSDHFESVPSMSSLSSPSLGIKKHETSPEEQVAITDIRDEITSQCTNNQRLRQFILDRIFKDTSKSKFDPHYSILLEETIALSRTVFYDPYMVLSIFEQAKRQGVESYIKGVSTKVYNEVLRTRWDFWRDIYGMEKLINEMRLNGVQFDEDTRNLLNTVSKNMESGWGPEEKQTLGKMKDIVTGLETSFFTSLTSNP</sequence>
<evidence type="ECO:0000313" key="3">
    <source>
        <dbReference type="EMBL" id="CAG8496394.1"/>
    </source>
</evidence>
<organism evidence="3 4">
    <name type="scientific">Ambispora gerdemannii</name>
    <dbReference type="NCBI Taxonomy" id="144530"/>
    <lineage>
        <taxon>Eukaryota</taxon>
        <taxon>Fungi</taxon>
        <taxon>Fungi incertae sedis</taxon>
        <taxon>Mucoromycota</taxon>
        <taxon>Glomeromycotina</taxon>
        <taxon>Glomeromycetes</taxon>
        <taxon>Archaeosporales</taxon>
        <taxon>Ambisporaceae</taxon>
        <taxon>Ambispora</taxon>
    </lineage>
</organism>
<dbReference type="EMBL" id="CAJVPL010000432">
    <property type="protein sequence ID" value="CAG8496394.1"/>
    <property type="molecule type" value="Genomic_DNA"/>
</dbReference>
<feature type="compositionally biased region" description="Low complexity" evidence="1">
    <location>
        <begin position="174"/>
        <end position="185"/>
    </location>
</feature>